<comment type="function">
    <text evidence="4 5">Required for flagellar hook formation. May act as a scaffolding protein.</text>
</comment>
<feature type="domain" description="FlgD/Vpr Ig-like" evidence="6">
    <location>
        <begin position="101"/>
        <end position="175"/>
    </location>
</feature>
<dbReference type="EMBL" id="CP001965">
    <property type="protein sequence ID" value="ADE10807.1"/>
    <property type="molecule type" value="Genomic_DNA"/>
</dbReference>
<keyword evidence="8" id="KW-0969">Cilium</keyword>
<dbReference type="HOGENOM" id="CLU_047535_0_0_4"/>
<dbReference type="Pfam" id="PF03963">
    <property type="entry name" value="FlgD"/>
    <property type="match status" value="1"/>
</dbReference>
<accession>D5CMX1</accession>
<evidence type="ECO:0000259" key="7">
    <source>
        <dbReference type="Pfam" id="PF13861"/>
    </source>
</evidence>
<dbReference type="Gene3D" id="2.60.40.4070">
    <property type="match status" value="1"/>
</dbReference>
<dbReference type="Gene3D" id="2.30.30.910">
    <property type="match status" value="1"/>
</dbReference>
<sequence precursor="true">MTTPVQSSTSAAAAAATAATSSQLGATQDRFLTLLVTQLKNQDPLNPMDNAQVTSQMAQLSTVSGINQLNSTVQALSASMATSQSLQATSMIGHAALVPGAQIDLLKGQSDAAVELAQPADNVTVTITDAKGNVVRTLPLGQQSAAGVVNFQWDGKDNTGATVADGSYKFSANAVLGGTNSSPTTLSYGLVNNVSLTSGGVTLGMGTLGNVGLSAVRQVL</sequence>
<feature type="domain" description="FlgD Tudor-like" evidence="7">
    <location>
        <begin position="83"/>
        <end position="217"/>
    </location>
</feature>
<evidence type="ECO:0000313" key="9">
    <source>
        <dbReference type="Proteomes" id="UP000001625"/>
    </source>
</evidence>
<gene>
    <name evidence="8" type="ordered locus">Slit_0567</name>
</gene>
<evidence type="ECO:0000256" key="3">
    <source>
        <dbReference type="ARBA" id="ARBA00022795"/>
    </source>
</evidence>
<evidence type="ECO:0000256" key="2">
    <source>
        <dbReference type="ARBA" id="ARBA00016013"/>
    </source>
</evidence>
<reference evidence="8 9" key="1">
    <citation type="submission" date="2010-03" db="EMBL/GenBank/DDBJ databases">
        <title>Complete sequence of Sideroxydans lithotrophicus ES-1.</title>
        <authorList>
            <consortium name="US DOE Joint Genome Institute"/>
            <person name="Lucas S."/>
            <person name="Copeland A."/>
            <person name="Lapidus A."/>
            <person name="Cheng J.-F."/>
            <person name="Bruce D."/>
            <person name="Goodwin L."/>
            <person name="Pitluck S."/>
            <person name="Munk A.C."/>
            <person name="Detter J.C."/>
            <person name="Han C."/>
            <person name="Tapia R."/>
            <person name="Larimer F."/>
            <person name="Land M."/>
            <person name="Hauser L."/>
            <person name="Kyrpides N."/>
            <person name="Ivanova N."/>
            <person name="Emerson D."/>
            <person name="Woyke T."/>
        </authorList>
    </citation>
    <scope>NUCLEOTIDE SEQUENCE [LARGE SCALE GENOMIC DNA]</scope>
    <source>
        <strain evidence="8 9">ES-1</strain>
    </source>
</reference>
<dbReference type="InterPro" id="IPR005648">
    <property type="entry name" value="FlgD"/>
</dbReference>
<dbReference type="AlphaFoldDB" id="D5CMX1"/>
<keyword evidence="8" id="KW-0282">Flagellum</keyword>
<keyword evidence="8" id="KW-0966">Cell projection</keyword>
<dbReference type="GO" id="GO:0044781">
    <property type="term" value="P:bacterial-type flagellum organization"/>
    <property type="evidence" value="ECO:0007669"/>
    <property type="project" value="UniProtKB-UniRule"/>
</dbReference>
<name>D5CMX1_SIDLE</name>
<protein>
    <recommendedName>
        <fullName evidence="2 5">Basal-body rod modification protein FlgD</fullName>
    </recommendedName>
</protein>
<evidence type="ECO:0000259" key="6">
    <source>
        <dbReference type="Pfam" id="PF13860"/>
    </source>
</evidence>
<evidence type="ECO:0000256" key="5">
    <source>
        <dbReference type="RuleBase" id="RU362076"/>
    </source>
</evidence>
<dbReference type="RefSeq" id="WP_013028706.1">
    <property type="nucleotide sequence ID" value="NC_013959.1"/>
</dbReference>
<evidence type="ECO:0000313" key="8">
    <source>
        <dbReference type="EMBL" id="ADE10807.1"/>
    </source>
</evidence>
<dbReference type="KEGG" id="slt:Slit_0567"/>
<comment type="similarity">
    <text evidence="1 5">Belongs to the FlgD family.</text>
</comment>
<keyword evidence="9" id="KW-1185">Reference proteome</keyword>
<proteinExistence type="inferred from homology"/>
<dbReference type="Proteomes" id="UP000001625">
    <property type="component" value="Chromosome"/>
</dbReference>
<dbReference type="InterPro" id="IPR025963">
    <property type="entry name" value="FLgD_Tudor"/>
</dbReference>
<dbReference type="InterPro" id="IPR025965">
    <property type="entry name" value="FlgD/Vpr_Ig-like"/>
</dbReference>
<keyword evidence="3 5" id="KW-1005">Bacterial flagellum biogenesis</keyword>
<dbReference type="STRING" id="580332.Slit_0567"/>
<dbReference type="eggNOG" id="COG1843">
    <property type="taxonomic scope" value="Bacteria"/>
</dbReference>
<evidence type="ECO:0000256" key="1">
    <source>
        <dbReference type="ARBA" id="ARBA00010577"/>
    </source>
</evidence>
<dbReference type="Pfam" id="PF13860">
    <property type="entry name" value="FlgD_ig"/>
    <property type="match status" value="1"/>
</dbReference>
<evidence type="ECO:0000256" key="4">
    <source>
        <dbReference type="ARBA" id="ARBA00024746"/>
    </source>
</evidence>
<dbReference type="Pfam" id="PF13861">
    <property type="entry name" value="FLgD_tudor"/>
    <property type="match status" value="1"/>
</dbReference>
<dbReference type="OrthoDB" id="9785233at2"/>
<organism evidence="8 9">
    <name type="scientific">Sideroxydans lithotrophicus (strain ES-1)</name>
    <dbReference type="NCBI Taxonomy" id="580332"/>
    <lineage>
        <taxon>Bacteria</taxon>
        <taxon>Pseudomonadati</taxon>
        <taxon>Pseudomonadota</taxon>
        <taxon>Betaproteobacteria</taxon>
        <taxon>Nitrosomonadales</taxon>
        <taxon>Gallionellaceae</taxon>
        <taxon>Sideroxydans</taxon>
    </lineage>
</organism>